<dbReference type="InterPro" id="IPR001633">
    <property type="entry name" value="EAL_dom"/>
</dbReference>
<dbReference type="InterPro" id="IPR000700">
    <property type="entry name" value="PAS-assoc_C"/>
</dbReference>
<dbReference type="InterPro" id="IPR052155">
    <property type="entry name" value="Biofilm_reg_signaling"/>
</dbReference>
<dbReference type="SUPFAM" id="SSF55073">
    <property type="entry name" value="Nucleotide cyclase"/>
    <property type="match status" value="1"/>
</dbReference>
<organism evidence="7 8">
    <name type="scientific">endosymbiont of Lamellibrachia luymesi</name>
    <dbReference type="NCBI Taxonomy" id="2200907"/>
    <lineage>
        <taxon>Bacteria</taxon>
        <taxon>Pseudomonadati</taxon>
        <taxon>Pseudomonadota</taxon>
        <taxon>Gammaproteobacteria</taxon>
        <taxon>sulfur-oxidizing symbionts</taxon>
    </lineage>
</organism>
<dbReference type="Pfam" id="PF00672">
    <property type="entry name" value="HAMP"/>
    <property type="match status" value="1"/>
</dbReference>
<dbReference type="PROSITE" id="PS50112">
    <property type="entry name" value="PAS"/>
    <property type="match status" value="1"/>
</dbReference>
<dbReference type="Pfam" id="PF13426">
    <property type="entry name" value="PAS_9"/>
    <property type="match status" value="1"/>
</dbReference>
<dbReference type="EMBL" id="QFXD01000219">
    <property type="protein sequence ID" value="RDH89422.1"/>
    <property type="molecule type" value="Genomic_DNA"/>
</dbReference>
<dbReference type="CDD" id="cd06225">
    <property type="entry name" value="HAMP"/>
    <property type="match status" value="1"/>
</dbReference>
<dbReference type="Gene3D" id="3.30.70.270">
    <property type="match status" value="1"/>
</dbReference>
<dbReference type="CDD" id="cd01948">
    <property type="entry name" value="EAL"/>
    <property type="match status" value="1"/>
</dbReference>
<feature type="domain" description="EAL" evidence="4">
    <location>
        <begin position="540"/>
        <end position="794"/>
    </location>
</feature>
<dbReference type="AlphaFoldDB" id="A0A370DV83"/>
<feature type="domain" description="PAC" evidence="3">
    <location>
        <begin position="315"/>
        <end position="366"/>
    </location>
</feature>
<dbReference type="SMART" id="SM00086">
    <property type="entry name" value="PAC"/>
    <property type="match status" value="1"/>
</dbReference>
<dbReference type="Gene3D" id="6.10.340.10">
    <property type="match status" value="1"/>
</dbReference>
<dbReference type="PROSITE" id="PS50883">
    <property type="entry name" value="EAL"/>
    <property type="match status" value="1"/>
</dbReference>
<dbReference type="PROSITE" id="PS50887">
    <property type="entry name" value="GGDEF"/>
    <property type="match status" value="1"/>
</dbReference>
<dbReference type="Pfam" id="PF00990">
    <property type="entry name" value="GGDEF"/>
    <property type="match status" value="1"/>
</dbReference>
<feature type="transmembrane region" description="Helical" evidence="1">
    <location>
        <begin position="168"/>
        <end position="190"/>
    </location>
</feature>
<gene>
    <name evidence="7" type="ORF">DIZ79_12095</name>
</gene>
<evidence type="ECO:0000256" key="1">
    <source>
        <dbReference type="SAM" id="Phobius"/>
    </source>
</evidence>
<feature type="domain" description="PAS" evidence="2">
    <location>
        <begin position="244"/>
        <end position="288"/>
    </location>
</feature>
<dbReference type="InterPro" id="IPR001610">
    <property type="entry name" value="PAC"/>
</dbReference>
<dbReference type="Proteomes" id="UP000255508">
    <property type="component" value="Unassembled WGS sequence"/>
</dbReference>
<dbReference type="InterPro" id="IPR000014">
    <property type="entry name" value="PAS"/>
</dbReference>
<dbReference type="PANTHER" id="PTHR44757">
    <property type="entry name" value="DIGUANYLATE CYCLASE DGCP"/>
    <property type="match status" value="1"/>
</dbReference>
<evidence type="ECO:0000259" key="2">
    <source>
        <dbReference type="PROSITE" id="PS50112"/>
    </source>
</evidence>
<name>A0A370DV83_9GAMM</name>
<dbReference type="SMART" id="SM00052">
    <property type="entry name" value="EAL"/>
    <property type="match status" value="1"/>
</dbReference>
<evidence type="ECO:0000259" key="5">
    <source>
        <dbReference type="PROSITE" id="PS50885"/>
    </source>
</evidence>
<accession>A0A370DV83</accession>
<dbReference type="InterPro" id="IPR000160">
    <property type="entry name" value="GGDEF_dom"/>
</dbReference>
<keyword evidence="1" id="KW-0472">Membrane</keyword>
<evidence type="ECO:0000259" key="4">
    <source>
        <dbReference type="PROSITE" id="PS50883"/>
    </source>
</evidence>
<dbReference type="GO" id="GO:0016020">
    <property type="term" value="C:membrane"/>
    <property type="evidence" value="ECO:0007669"/>
    <property type="project" value="InterPro"/>
</dbReference>
<dbReference type="NCBIfam" id="TIGR00254">
    <property type="entry name" value="GGDEF"/>
    <property type="match status" value="1"/>
</dbReference>
<dbReference type="SMART" id="SM00304">
    <property type="entry name" value="HAMP"/>
    <property type="match status" value="1"/>
</dbReference>
<dbReference type="Pfam" id="PF00563">
    <property type="entry name" value="EAL"/>
    <property type="match status" value="1"/>
</dbReference>
<dbReference type="InterPro" id="IPR003660">
    <property type="entry name" value="HAMP_dom"/>
</dbReference>
<dbReference type="Gene3D" id="3.30.450.20">
    <property type="entry name" value="PAS domain"/>
    <property type="match status" value="1"/>
</dbReference>
<sequence length="798" mass="89011">MLFLQFDDAFEDYQSASASALKEVHFKQLEHQGQTLAEVLAQSLINPLYELDMESISTLLRTAVSQHDIVYAMVYDAQGKIIHDGKETIPGFGKTTGHQIVANSLQEKSVKSKIEDNHLDLATPIFISEGVVLGGILIGVSLEEMQKTLAQSNKRLESISSHHSQRNIYAVLLLGIALSGIGILAATLVANQLTSPIGKLARLAERIGAHDYRASSQIERPDEIGDLAHALEKMGRQLEKTTISKEYLDEILFSMKDALLVTDRQGMIKRVNRAFSNLTGYNEDELLDSPLSSVLPAKSDQLEWYELILEQEDVNAEDATFIRRDGSSVPVLLSAALLSHSQHHQGMVFVSQDMTERHAAAQQIHNLAYFDLVTGLPNRALFIDRLNQMLQLAAREKNRLALMFLDLDRFKNINDTLGHQVGDRLLKAVAERFQNAKRAADTVARFGGDEFTFVIPDIQKADDIIALAEKILALFQRPFQIDDYELFAGSSIGISIFPDDAENAESLIRHADTAMYRSKEKQSNGFEFYTADMNVRATEFLRLEHGLRRALDNAEFELCYQPQINLTSGKVEAVEALLRWRQLDGSMQLPDSFLPVLEETGLVVPVGEWVLKEACQQMVQWRETGLAPDHVAVNLSGRQLSTPGLVRLIEETLEQSGLSPKNLMLEITESSLMQDTDRAIDQLTQLSTMGIKLAIDDFGTGYSSLEHLQRFPIHIMKIDRSFVQNMEINKDRAAIVTAIISLAKIMELDVVAEGVETEHQKMLLKELGCDLVQGFLFGDAVDGAEIKFSNISMLNYPG</sequence>
<dbReference type="InterPro" id="IPR029787">
    <property type="entry name" value="Nucleotide_cyclase"/>
</dbReference>
<evidence type="ECO:0000313" key="7">
    <source>
        <dbReference type="EMBL" id="RDH89422.1"/>
    </source>
</evidence>
<proteinExistence type="predicted"/>
<dbReference type="InterPro" id="IPR035919">
    <property type="entry name" value="EAL_sf"/>
</dbReference>
<comment type="caution">
    <text evidence="7">The sequence shown here is derived from an EMBL/GenBank/DDBJ whole genome shotgun (WGS) entry which is preliminary data.</text>
</comment>
<dbReference type="SUPFAM" id="SSF141868">
    <property type="entry name" value="EAL domain-like"/>
    <property type="match status" value="1"/>
</dbReference>
<dbReference type="SUPFAM" id="SSF158472">
    <property type="entry name" value="HAMP domain-like"/>
    <property type="match status" value="1"/>
</dbReference>
<feature type="domain" description="GGDEF" evidence="6">
    <location>
        <begin position="398"/>
        <end position="531"/>
    </location>
</feature>
<dbReference type="Gene3D" id="3.20.20.450">
    <property type="entry name" value="EAL domain"/>
    <property type="match status" value="1"/>
</dbReference>
<evidence type="ECO:0000313" key="8">
    <source>
        <dbReference type="Proteomes" id="UP000255508"/>
    </source>
</evidence>
<dbReference type="SUPFAM" id="SSF55785">
    <property type="entry name" value="PYP-like sensor domain (PAS domain)"/>
    <property type="match status" value="1"/>
</dbReference>
<evidence type="ECO:0000259" key="6">
    <source>
        <dbReference type="PROSITE" id="PS50887"/>
    </source>
</evidence>
<dbReference type="InterPro" id="IPR035965">
    <property type="entry name" value="PAS-like_dom_sf"/>
</dbReference>
<dbReference type="InterPro" id="IPR043128">
    <property type="entry name" value="Rev_trsase/Diguanyl_cyclase"/>
</dbReference>
<dbReference type="SMART" id="SM00091">
    <property type="entry name" value="PAS"/>
    <property type="match status" value="1"/>
</dbReference>
<dbReference type="CDD" id="cd01949">
    <property type="entry name" value="GGDEF"/>
    <property type="match status" value="1"/>
</dbReference>
<dbReference type="PANTHER" id="PTHR44757:SF2">
    <property type="entry name" value="BIOFILM ARCHITECTURE MAINTENANCE PROTEIN MBAA"/>
    <property type="match status" value="1"/>
</dbReference>
<dbReference type="SMART" id="SM00267">
    <property type="entry name" value="GGDEF"/>
    <property type="match status" value="1"/>
</dbReference>
<dbReference type="PROSITE" id="PS50885">
    <property type="entry name" value="HAMP"/>
    <property type="match status" value="1"/>
</dbReference>
<keyword evidence="1" id="KW-0812">Transmembrane</keyword>
<feature type="domain" description="HAMP" evidence="5">
    <location>
        <begin position="191"/>
        <end position="243"/>
    </location>
</feature>
<dbReference type="GO" id="GO:0007165">
    <property type="term" value="P:signal transduction"/>
    <property type="evidence" value="ECO:0007669"/>
    <property type="project" value="InterPro"/>
</dbReference>
<dbReference type="PROSITE" id="PS50113">
    <property type="entry name" value="PAC"/>
    <property type="match status" value="1"/>
</dbReference>
<dbReference type="CDD" id="cd00130">
    <property type="entry name" value="PAS"/>
    <property type="match status" value="1"/>
</dbReference>
<keyword evidence="1" id="KW-1133">Transmembrane helix</keyword>
<protein>
    <submittedName>
        <fullName evidence="7">PAS domain S-box protein</fullName>
    </submittedName>
</protein>
<dbReference type="NCBIfam" id="TIGR00229">
    <property type="entry name" value="sensory_box"/>
    <property type="match status" value="1"/>
</dbReference>
<evidence type="ECO:0000259" key="3">
    <source>
        <dbReference type="PROSITE" id="PS50113"/>
    </source>
</evidence>
<reference evidence="7 8" key="1">
    <citation type="journal article" date="2018" name="ISME J.">
        <title>Endosymbiont genomes yield clues of tubeworm success.</title>
        <authorList>
            <person name="Li Y."/>
            <person name="Liles M.R."/>
            <person name="Halanych K.M."/>
        </authorList>
    </citation>
    <scope>NUCLEOTIDE SEQUENCE [LARGE SCALE GENOMIC DNA]</scope>
    <source>
        <strain evidence="7">A1422</strain>
    </source>
</reference>